<comment type="caution">
    <text evidence="6">The sequence shown here is derived from an EMBL/GenBank/DDBJ whole genome shotgun (WGS) entry which is preliminary data.</text>
</comment>
<evidence type="ECO:0000256" key="4">
    <source>
        <dbReference type="PROSITE-ProRule" id="PRU00134"/>
    </source>
</evidence>
<reference evidence="6" key="1">
    <citation type="submission" date="2023-03" db="EMBL/GenBank/DDBJ databases">
        <title>Massive genome expansion in bonnet fungi (Mycena s.s.) driven by repeated elements and novel gene families across ecological guilds.</title>
        <authorList>
            <consortium name="Lawrence Berkeley National Laboratory"/>
            <person name="Harder C.B."/>
            <person name="Miyauchi S."/>
            <person name="Viragh M."/>
            <person name="Kuo A."/>
            <person name="Thoen E."/>
            <person name="Andreopoulos B."/>
            <person name="Lu D."/>
            <person name="Skrede I."/>
            <person name="Drula E."/>
            <person name="Henrissat B."/>
            <person name="Morin E."/>
            <person name="Kohler A."/>
            <person name="Barry K."/>
            <person name="LaButti K."/>
            <person name="Morin E."/>
            <person name="Salamov A."/>
            <person name="Lipzen A."/>
            <person name="Mereny Z."/>
            <person name="Hegedus B."/>
            <person name="Baldrian P."/>
            <person name="Stursova M."/>
            <person name="Weitz H."/>
            <person name="Taylor A."/>
            <person name="Grigoriev I.V."/>
            <person name="Nagy L.G."/>
            <person name="Martin F."/>
            <person name="Kauserud H."/>
        </authorList>
    </citation>
    <scope>NUCLEOTIDE SEQUENCE</scope>
    <source>
        <strain evidence="6">CBHHK182m</strain>
    </source>
</reference>
<keyword evidence="7" id="KW-1185">Reference proteome</keyword>
<dbReference type="GO" id="GO:0008270">
    <property type="term" value="F:zinc ion binding"/>
    <property type="evidence" value="ECO:0007669"/>
    <property type="project" value="UniProtKB-KW"/>
</dbReference>
<feature type="domain" description="MYND-type" evidence="5">
    <location>
        <begin position="409"/>
        <end position="449"/>
    </location>
</feature>
<keyword evidence="3" id="KW-0862">Zinc</keyword>
<evidence type="ECO:0000256" key="2">
    <source>
        <dbReference type="ARBA" id="ARBA00022771"/>
    </source>
</evidence>
<organism evidence="6 7">
    <name type="scientific">Mycena metata</name>
    <dbReference type="NCBI Taxonomy" id="1033252"/>
    <lineage>
        <taxon>Eukaryota</taxon>
        <taxon>Fungi</taxon>
        <taxon>Dikarya</taxon>
        <taxon>Basidiomycota</taxon>
        <taxon>Agaricomycotina</taxon>
        <taxon>Agaricomycetes</taxon>
        <taxon>Agaricomycetidae</taxon>
        <taxon>Agaricales</taxon>
        <taxon>Marasmiineae</taxon>
        <taxon>Mycenaceae</taxon>
        <taxon>Mycena</taxon>
    </lineage>
</organism>
<accession>A0AAD7DL06</accession>
<proteinExistence type="predicted"/>
<dbReference type="Proteomes" id="UP001215598">
    <property type="component" value="Unassembled WGS sequence"/>
</dbReference>
<dbReference type="Gene3D" id="6.10.140.2220">
    <property type="match status" value="1"/>
</dbReference>
<gene>
    <name evidence="6" type="ORF">B0H16DRAFT_1751400</name>
</gene>
<dbReference type="AlphaFoldDB" id="A0AAD7DL06"/>
<evidence type="ECO:0000313" key="6">
    <source>
        <dbReference type="EMBL" id="KAJ7693773.1"/>
    </source>
</evidence>
<dbReference type="SUPFAM" id="SSF144232">
    <property type="entry name" value="HIT/MYND zinc finger-like"/>
    <property type="match status" value="1"/>
</dbReference>
<dbReference type="Pfam" id="PF01753">
    <property type="entry name" value="zf-MYND"/>
    <property type="match status" value="1"/>
</dbReference>
<keyword evidence="1" id="KW-0479">Metal-binding</keyword>
<protein>
    <recommendedName>
        <fullName evidence="5">MYND-type domain-containing protein</fullName>
    </recommendedName>
</protein>
<evidence type="ECO:0000256" key="3">
    <source>
        <dbReference type="ARBA" id="ARBA00022833"/>
    </source>
</evidence>
<sequence>MPPSAQGDDVIAHSSVMEMKPNTETLLDGMTTPVATKQLAESREFVEEKTALGPVRVMPTWQARLGEVAAKALEALAQATPTAREVDDGMAEGQANAVVKGAIEACEVIGATCDAWPEPYRVQALPMVLKWGQFWDLFRDTWTTDAPVHEWVAVTLGRWLKTADKTGLSRPAARLIAGEWARNVKPGGGALACSLLCTIGAIDSEAVNAGVLDAFEGGTAEKTRVLLEHVRLSRRNGEFLIEYPLLLLQKAYDNDEVAWAAVKNDGVRVLMQALERGGAARMSDQVSSVCLWIAGVYMQASRGYSGVAEALHTGLLQVVSDAVHGTEGMGDLTRREAEHTMVMLVKSLSFAGIAAIMARKGEDLQDQKIKPVPAVARMWQEFKVWVEFSVEKLRVWERGRSERLLGCEALTCGAVRGKTGVKRCKGCERACYCSQRCQRQDWAEHKELCSMWGAQREVREQLGISRRDRLFLEFLVHGEWLKNEAGLKVEMAARGIVAETPVVIGYDLTRETQGVDVRVGWDAGGQATLAAHAQRAVRSGGRMQVHVVRVWGGNLIMPLRTAQNCPRGTHCV</sequence>
<name>A0AAD7DL06_9AGAR</name>
<dbReference type="EMBL" id="JARKIB010000713">
    <property type="protein sequence ID" value="KAJ7693773.1"/>
    <property type="molecule type" value="Genomic_DNA"/>
</dbReference>
<evidence type="ECO:0000256" key="1">
    <source>
        <dbReference type="ARBA" id="ARBA00022723"/>
    </source>
</evidence>
<evidence type="ECO:0000259" key="5">
    <source>
        <dbReference type="PROSITE" id="PS50865"/>
    </source>
</evidence>
<dbReference type="InterPro" id="IPR002893">
    <property type="entry name" value="Znf_MYND"/>
</dbReference>
<evidence type="ECO:0000313" key="7">
    <source>
        <dbReference type="Proteomes" id="UP001215598"/>
    </source>
</evidence>
<dbReference type="PROSITE" id="PS50865">
    <property type="entry name" value="ZF_MYND_2"/>
    <property type="match status" value="1"/>
</dbReference>
<keyword evidence="2 4" id="KW-0863">Zinc-finger</keyword>